<dbReference type="SUPFAM" id="SSF52743">
    <property type="entry name" value="Subtilisin-like"/>
    <property type="match status" value="1"/>
</dbReference>
<dbReference type="Gene3D" id="3.40.50.200">
    <property type="entry name" value="Peptidase S8/S53 domain"/>
    <property type="match status" value="1"/>
</dbReference>
<dbReference type="PANTHER" id="PTHR10795">
    <property type="entry name" value="PROPROTEIN CONVERTASE SUBTILISIN/KEXIN"/>
    <property type="match status" value="1"/>
</dbReference>
<dbReference type="InterPro" id="IPR000209">
    <property type="entry name" value="Peptidase_S8/S53_dom"/>
</dbReference>
<protein>
    <submittedName>
        <fullName evidence="10">Uncharacterized protein</fullName>
    </submittedName>
</protein>
<feature type="domain" description="Subtilisin-like protease fibronectin type-III" evidence="9">
    <location>
        <begin position="688"/>
        <end position="747"/>
    </location>
</feature>
<feature type="active site" description="Charge relay system" evidence="6">
    <location>
        <position position="251"/>
    </location>
</feature>
<evidence type="ECO:0000259" key="8">
    <source>
        <dbReference type="Pfam" id="PF05922"/>
    </source>
</evidence>
<dbReference type="Pfam" id="PF05922">
    <property type="entry name" value="Inhibitor_I9"/>
    <property type="match status" value="1"/>
</dbReference>
<name>A0ABQ8E3Q4_BRANA</name>
<feature type="domain" description="Inhibitor I9" evidence="8">
    <location>
        <begin position="36"/>
        <end position="101"/>
    </location>
</feature>
<dbReference type="PRINTS" id="PR00723">
    <property type="entry name" value="SUBTILISIN"/>
</dbReference>
<evidence type="ECO:0000256" key="2">
    <source>
        <dbReference type="ARBA" id="ARBA00022670"/>
    </source>
</evidence>
<feature type="domain" description="Peptidase S8/S53" evidence="7">
    <location>
        <begin position="135"/>
        <end position="614"/>
    </location>
</feature>
<evidence type="ECO:0000256" key="4">
    <source>
        <dbReference type="ARBA" id="ARBA00022801"/>
    </source>
</evidence>
<dbReference type="PROSITE" id="PS00138">
    <property type="entry name" value="SUBTILASE_SER"/>
    <property type="match status" value="1"/>
</dbReference>
<evidence type="ECO:0000259" key="7">
    <source>
        <dbReference type="Pfam" id="PF00082"/>
    </source>
</evidence>
<dbReference type="InterPro" id="IPR015500">
    <property type="entry name" value="Peptidase_S8_subtilisin-rel"/>
</dbReference>
<dbReference type="InterPro" id="IPR037045">
    <property type="entry name" value="S8pro/Inhibitor_I9_sf"/>
</dbReference>
<comment type="caution">
    <text evidence="10">The sequence shown here is derived from an EMBL/GenBank/DDBJ whole genome shotgun (WGS) entry which is preliminary data.</text>
</comment>
<gene>
    <name evidence="10" type="ORF">HID58_012433</name>
</gene>
<dbReference type="Gene3D" id="2.60.40.2310">
    <property type="match status" value="1"/>
</dbReference>
<comment type="similarity">
    <text evidence="1 6">Belongs to the peptidase S8 family.</text>
</comment>
<keyword evidence="5 6" id="KW-0720">Serine protease</keyword>
<keyword evidence="3" id="KW-0732">Signal</keyword>
<dbReference type="Pfam" id="PF17766">
    <property type="entry name" value="fn3_6"/>
    <property type="match status" value="1"/>
</dbReference>
<evidence type="ECO:0000256" key="5">
    <source>
        <dbReference type="ARBA" id="ARBA00022825"/>
    </source>
</evidence>
<evidence type="ECO:0000256" key="3">
    <source>
        <dbReference type="ARBA" id="ARBA00022729"/>
    </source>
</evidence>
<proteinExistence type="inferred from homology"/>
<evidence type="ECO:0000256" key="6">
    <source>
        <dbReference type="PROSITE-ProRule" id="PRU01240"/>
    </source>
</evidence>
<evidence type="ECO:0000313" key="10">
    <source>
        <dbReference type="EMBL" id="KAH0935316.1"/>
    </source>
</evidence>
<dbReference type="Pfam" id="PF00082">
    <property type="entry name" value="Peptidase_S8"/>
    <property type="match status" value="1"/>
</dbReference>
<dbReference type="EMBL" id="JAGKQM010000003">
    <property type="protein sequence ID" value="KAH0935316.1"/>
    <property type="molecule type" value="Genomic_DNA"/>
</dbReference>
<dbReference type="InterPro" id="IPR034197">
    <property type="entry name" value="Peptidases_S8_3"/>
</dbReference>
<accession>A0ABQ8E3Q4</accession>
<dbReference type="Proteomes" id="UP000824890">
    <property type="component" value="Unassembled WGS sequence"/>
</dbReference>
<keyword evidence="11" id="KW-1185">Reference proteome</keyword>
<reference evidence="10 11" key="1">
    <citation type="submission" date="2021-05" db="EMBL/GenBank/DDBJ databases">
        <title>Genome Assembly of Synthetic Allotetraploid Brassica napus Reveals Homoeologous Exchanges between Subgenomes.</title>
        <authorList>
            <person name="Davis J.T."/>
        </authorList>
    </citation>
    <scope>NUCLEOTIDE SEQUENCE [LARGE SCALE GENOMIC DNA]</scope>
    <source>
        <strain evidence="11">cv. Da-Ae</strain>
        <tissue evidence="10">Seedling</tissue>
    </source>
</reference>
<organism evidence="10 11">
    <name type="scientific">Brassica napus</name>
    <name type="common">Rape</name>
    <dbReference type="NCBI Taxonomy" id="3708"/>
    <lineage>
        <taxon>Eukaryota</taxon>
        <taxon>Viridiplantae</taxon>
        <taxon>Streptophyta</taxon>
        <taxon>Embryophyta</taxon>
        <taxon>Tracheophyta</taxon>
        <taxon>Spermatophyta</taxon>
        <taxon>Magnoliopsida</taxon>
        <taxon>eudicotyledons</taxon>
        <taxon>Gunneridae</taxon>
        <taxon>Pentapetalae</taxon>
        <taxon>rosids</taxon>
        <taxon>malvids</taxon>
        <taxon>Brassicales</taxon>
        <taxon>Brassicaceae</taxon>
        <taxon>Brassiceae</taxon>
        <taxon>Brassica</taxon>
    </lineage>
</organism>
<feature type="active site" description="Charge relay system" evidence="6">
    <location>
        <position position="573"/>
    </location>
</feature>
<evidence type="ECO:0000256" key="1">
    <source>
        <dbReference type="ARBA" id="ARBA00011073"/>
    </source>
</evidence>
<evidence type="ECO:0000259" key="9">
    <source>
        <dbReference type="Pfam" id="PF17766"/>
    </source>
</evidence>
<evidence type="ECO:0000313" key="11">
    <source>
        <dbReference type="Proteomes" id="UP000824890"/>
    </source>
</evidence>
<dbReference type="InterPro" id="IPR010259">
    <property type="entry name" value="S8pro/Inhibitor_I9"/>
</dbReference>
<dbReference type="InterPro" id="IPR045051">
    <property type="entry name" value="SBT"/>
</dbReference>
<dbReference type="CDD" id="cd02120">
    <property type="entry name" value="PA_subtilisin_like"/>
    <property type="match status" value="1"/>
</dbReference>
<sequence>MLESFLDSFLPPKKSSRYVLFLHETKALLLFVILLNAHHELLSNLYLHVTYSKEDAHKSMIYSYQHGFSGFAALLTSSQANKISDHPEVIHVIPNRILKLQTTRTWDLLELSQIPTSFSSSTTSVKGLLHDTNMGSEAIIGVIDTGLSLSLPLSLSLSIYIYISLSHIMYICIYKGIWPESKVFNDQGLGPIPKRWRGKCEPGEKFNATIHCNKKLIGAKYYVNGLLAEMGETFKTTTVREFKSNRDALGHGTHTATIAGGSLVPNVSFYGLARGTVRGGAPRARIASYKVCWNTMQKDGTGPGGSCSTADMLKAFDDAIHDGVDVLSVSISGDLPEDTEVDKPDFVGAFHAVSKGIPVVAAASNEGPKAQTVANAAPWLLTVAATTLDRSFPTKITLGNKQTLFGESLFTGPEISTGLAYWDSESDDNGDVKGKIVLVFDTTSTYPVETKGVAGVIYAQHPDDIVDRCHAFPCIYTDYDLGTDILQYIRTTSFLMIPTSNHRSPTARISAATTLTGLPATPKVAEFSSRGPNSVSPAILKPDIAAPGVSILAALSPFDPNGHDGFGLASGTSMSTPVVSGIIALLKSLHPDWSPAAFRSALVTTAWRTSPSGEPIFAEGSNKKLADPFDYGGGLVNPQRAAHPGLVYDMGIEDYINYMCSKGYNDSSISRVIGKKTKCPTPKPSILDMNLPSITIPNIEKEVTLTRSVTNVGPIKSVYKAVIESPLGITLTVNPTTLVFSSEDKKLDMD</sequence>
<keyword evidence="4 6" id="KW-0378">Hydrolase</keyword>
<dbReference type="CDD" id="cd04852">
    <property type="entry name" value="Peptidases_S8_3"/>
    <property type="match status" value="1"/>
</dbReference>
<dbReference type="Gene3D" id="3.30.70.80">
    <property type="entry name" value="Peptidase S8 propeptide/proteinase inhibitor I9"/>
    <property type="match status" value="1"/>
</dbReference>
<dbReference type="Gene3D" id="3.50.30.30">
    <property type="match status" value="1"/>
</dbReference>
<dbReference type="InterPro" id="IPR023828">
    <property type="entry name" value="Peptidase_S8_Ser-AS"/>
</dbReference>
<dbReference type="InterPro" id="IPR036852">
    <property type="entry name" value="Peptidase_S8/S53_dom_sf"/>
</dbReference>
<dbReference type="PROSITE" id="PS51892">
    <property type="entry name" value="SUBTILASE"/>
    <property type="match status" value="1"/>
</dbReference>
<feature type="active site" description="Charge relay system" evidence="6">
    <location>
        <position position="144"/>
    </location>
</feature>
<keyword evidence="2 6" id="KW-0645">Protease</keyword>
<dbReference type="InterPro" id="IPR041469">
    <property type="entry name" value="Subtilisin-like_FN3"/>
</dbReference>